<name>A0A445I7M4_GLYSO</name>
<evidence type="ECO:0000256" key="2">
    <source>
        <dbReference type="SAM" id="MobiDB-lite"/>
    </source>
</evidence>
<dbReference type="PANTHER" id="PTHR31071">
    <property type="entry name" value="GB|AAF24581.1"/>
    <property type="match status" value="1"/>
</dbReference>
<organism evidence="3 4">
    <name type="scientific">Glycine soja</name>
    <name type="common">Wild soybean</name>
    <dbReference type="NCBI Taxonomy" id="3848"/>
    <lineage>
        <taxon>Eukaryota</taxon>
        <taxon>Viridiplantae</taxon>
        <taxon>Streptophyta</taxon>
        <taxon>Embryophyta</taxon>
        <taxon>Tracheophyta</taxon>
        <taxon>Spermatophyta</taxon>
        <taxon>Magnoliopsida</taxon>
        <taxon>eudicotyledons</taxon>
        <taxon>Gunneridae</taxon>
        <taxon>Pentapetalae</taxon>
        <taxon>rosids</taxon>
        <taxon>fabids</taxon>
        <taxon>Fabales</taxon>
        <taxon>Fabaceae</taxon>
        <taxon>Papilionoideae</taxon>
        <taxon>50 kb inversion clade</taxon>
        <taxon>NPAAA clade</taxon>
        <taxon>indigoferoid/millettioid clade</taxon>
        <taxon>Phaseoleae</taxon>
        <taxon>Glycine</taxon>
        <taxon>Glycine subgen. Soja</taxon>
    </lineage>
</organism>
<gene>
    <name evidence="3" type="ORF">D0Y65_031289</name>
</gene>
<evidence type="ECO:0000256" key="1">
    <source>
        <dbReference type="SAM" id="Coils"/>
    </source>
</evidence>
<keyword evidence="1" id="KW-0175">Coiled coil</keyword>
<feature type="coiled-coil region" evidence="1">
    <location>
        <begin position="192"/>
        <end position="308"/>
    </location>
</feature>
<dbReference type="EMBL" id="QZWG01000011">
    <property type="protein sequence ID" value="RZB82004.1"/>
    <property type="molecule type" value="Genomic_DNA"/>
</dbReference>
<dbReference type="Gramene" id="XM_028333659.1">
    <property type="protein sequence ID" value="XP_028189460.1"/>
    <property type="gene ID" value="LOC114375798"/>
</dbReference>
<evidence type="ECO:0000313" key="4">
    <source>
        <dbReference type="Proteomes" id="UP000289340"/>
    </source>
</evidence>
<dbReference type="PANTHER" id="PTHR31071:SF14">
    <property type="entry name" value="BZIP DOMAIN-CONTAINING PROTEIN"/>
    <property type="match status" value="1"/>
</dbReference>
<feature type="compositionally biased region" description="Basic residues" evidence="2">
    <location>
        <begin position="27"/>
        <end position="37"/>
    </location>
</feature>
<dbReference type="InterPro" id="IPR043424">
    <property type="entry name" value="BLT-like"/>
</dbReference>
<evidence type="ECO:0000313" key="3">
    <source>
        <dbReference type="EMBL" id="RZB82004.1"/>
    </source>
</evidence>
<sequence length="414" mass="47545">MASSNNNIQAIPRSRKHQNSAVTIALGRRRGTHKKHSGGGDGNCSSPVVNSWEGGSKKSEVSARKLAAGLWQMQYIQVSRDHHAAAFGRSSFPSSMSQLANGNAKIRFPHYDKPGEKFQETKDQLKRPITILRSRNGLRSELESSMPHLNGSKEMATEWSPTLNEASNEFIMIHSRKLLEDKKLVGDHNSVVSTLLEELLQAQRSINKLKAEQKTIQKNVEHFLQNLKDDKIFLKSKEHHKIKATIGELKGKLERERRSRERMELLNTKLVHELAEANLLRKQFMTNCEKDKKERELMEEMCEELAMQIGEDKAKLTVILSESKRICEEVEEERNMMQMAELWREERVQMKLVDAQFVLEDKYNRLVQLAASLERFLISRGAELDTTELEDAELIKQEVESLNIQRVMELSFDV</sequence>
<protein>
    <submittedName>
        <fullName evidence="3">Uncharacterized protein</fullName>
    </submittedName>
</protein>
<reference evidence="3 4" key="1">
    <citation type="submission" date="2018-09" db="EMBL/GenBank/DDBJ databases">
        <title>A high-quality reference genome of wild soybean provides a powerful tool to mine soybean genomes.</title>
        <authorList>
            <person name="Xie M."/>
            <person name="Chung C.Y.L."/>
            <person name="Li M.-W."/>
            <person name="Wong F.-L."/>
            <person name="Chan T.-F."/>
            <person name="Lam H.-M."/>
        </authorList>
    </citation>
    <scope>NUCLEOTIDE SEQUENCE [LARGE SCALE GENOMIC DNA]</scope>
    <source>
        <strain evidence="4">cv. W05</strain>
        <tissue evidence="3">Hypocotyl of etiolated seedlings</tissue>
    </source>
</reference>
<accession>A0A445I7M4</accession>
<dbReference type="Proteomes" id="UP000289340">
    <property type="component" value="Chromosome 11"/>
</dbReference>
<comment type="caution">
    <text evidence="3">The sequence shown here is derived from an EMBL/GenBank/DDBJ whole genome shotgun (WGS) entry which is preliminary data.</text>
</comment>
<dbReference type="AlphaFoldDB" id="A0A445I7M4"/>
<keyword evidence="4" id="KW-1185">Reference proteome</keyword>
<proteinExistence type="predicted"/>
<feature type="region of interest" description="Disordered" evidence="2">
    <location>
        <begin position="1"/>
        <end position="56"/>
    </location>
</feature>